<sequence>MLAAGAAQAGDTKWKAVDPENVLVVDTAKGRIFVELHPEMAPKAVERIKLLTRRGTYDGLQFWRVAPNFVVQIDVGNVEGGKTELPNLPPEFRFRLKVDAPHTVIAKPKGLESGFIGAMPYIAVEKNSWGTPKAADGSRSAWISYCTGVVGMGRDAERDSANAELFFMTGVYPGIDREYTPVGRVVVGQDILAGLPQGEPPAAPDVIRTVRVLADVKDNGRLEVEDTAGTGFAEKVAVIRAERGADFSACDVPVAGRVAS</sequence>
<dbReference type="Pfam" id="PF00160">
    <property type="entry name" value="Pro_isomerase"/>
    <property type="match status" value="1"/>
</dbReference>
<dbReference type="GO" id="GO:0003755">
    <property type="term" value="F:peptidyl-prolyl cis-trans isomerase activity"/>
    <property type="evidence" value="ECO:0007669"/>
    <property type="project" value="UniProtKB-KW"/>
</dbReference>
<organism evidence="5 6">
    <name type="scientific">Asticcacaulis biprosthecium C19</name>
    <dbReference type="NCBI Taxonomy" id="715226"/>
    <lineage>
        <taxon>Bacteria</taxon>
        <taxon>Pseudomonadati</taxon>
        <taxon>Pseudomonadota</taxon>
        <taxon>Alphaproteobacteria</taxon>
        <taxon>Caulobacterales</taxon>
        <taxon>Caulobacteraceae</taxon>
        <taxon>Asticcacaulis</taxon>
    </lineage>
</organism>
<gene>
    <name evidence="5" type="ORF">ABI_23450</name>
</gene>
<evidence type="ECO:0000256" key="2">
    <source>
        <dbReference type="ARBA" id="ARBA00023110"/>
    </source>
</evidence>
<dbReference type="PANTHER" id="PTHR43246">
    <property type="entry name" value="PEPTIDYL-PROLYL CIS-TRANS ISOMERASE CYP38, CHLOROPLASTIC"/>
    <property type="match status" value="1"/>
</dbReference>
<dbReference type="InterPro" id="IPR044665">
    <property type="entry name" value="E_coli_cyclophilin_A-like"/>
</dbReference>
<protein>
    <recommendedName>
        <fullName evidence="1">peptidylprolyl isomerase</fullName>
        <ecNumber evidence="1">5.2.1.8</ecNumber>
    </recommendedName>
</protein>
<dbReference type="EC" id="5.2.1.8" evidence="1"/>
<proteinExistence type="predicted"/>
<dbReference type="eggNOG" id="COG0652">
    <property type="taxonomic scope" value="Bacteria"/>
</dbReference>
<dbReference type="AlphaFoldDB" id="F4QNM5"/>
<dbReference type="Proteomes" id="UP000006512">
    <property type="component" value="Unassembled WGS sequence"/>
</dbReference>
<evidence type="ECO:0000256" key="3">
    <source>
        <dbReference type="ARBA" id="ARBA00023235"/>
    </source>
</evidence>
<reference evidence="6" key="1">
    <citation type="submission" date="2011-03" db="EMBL/GenBank/DDBJ databases">
        <title>Draft genome sequence of Brevundimonas diminuta.</title>
        <authorList>
            <person name="Brown P.J.B."/>
            <person name="Buechlein A."/>
            <person name="Hemmerich C."/>
            <person name="Brun Y.V."/>
        </authorList>
    </citation>
    <scope>NUCLEOTIDE SEQUENCE [LARGE SCALE GENOMIC DNA]</scope>
    <source>
        <strain evidence="6">C19</strain>
    </source>
</reference>
<name>F4QNM5_9CAUL</name>
<evidence type="ECO:0000256" key="1">
    <source>
        <dbReference type="ARBA" id="ARBA00013194"/>
    </source>
</evidence>
<keyword evidence="3 5" id="KW-0413">Isomerase</keyword>
<feature type="domain" description="PPIase cyclophilin-type" evidence="4">
    <location>
        <begin position="21"/>
        <end position="218"/>
    </location>
</feature>
<dbReference type="RefSeq" id="WP_006273115.1">
    <property type="nucleotide sequence ID" value="NZ_GL883078.1"/>
</dbReference>
<evidence type="ECO:0000313" key="5">
    <source>
        <dbReference type="EMBL" id="EGF90933.1"/>
    </source>
</evidence>
<dbReference type="InterPro" id="IPR029000">
    <property type="entry name" value="Cyclophilin-like_dom_sf"/>
</dbReference>
<dbReference type="EMBL" id="GL883078">
    <property type="protein sequence ID" value="EGF90933.1"/>
    <property type="molecule type" value="Genomic_DNA"/>
</dbReference>
<dbReference type="SUPFAM" id="SSF50891">
    <property type="entry name" value="Cyclophilin-like"/>
    <property type="match status" value="1"/>
</dbReference>
<dbReference type="HOGENOM" id="CLU_068027_0_0_5"/>
<accession>F4QNM5</accession>
<evidence type="ECO:0000313" key="6">
    <source>
        <dbReference type="Proteomes" id="UP000006512"/>
    </source>
</evidence>
<evidence type="ECO:0000259" key="4">
    <source>
        <dbReference type="PROSITE" id="PS50072"/>
    </source>
</evidence>
<keyword evidence="2" id="KW-0697">Rotamase</keyword>
<dbReference type="Gene3D" id="2.40.100.10">
    <property type="entry name" value="Cyclophilin-like"/>
    <property type="match status" value="1"/>
</dbReference>
<dbReference type="PROSITE" id="PS50072">
    <property type="entry name" value="CSA_PPIASE_2"/>
    <property type="match status" value="1"/>
</dbReference>
<keyword evidence="6" id="KW-1185">Reference proteome</keyword>
<dbReference type="STRING" id="715226.ABI_23450"/>
<dbReference type="InterPro" id="IPR002130">
    <property type="entry name" value="Cyclophilin-type_PPIase_dom"/>
</dbReference>